<comment type="similarity">
    <text evidence="1">Belongs to the anhydro-N-acetylmuramic acid kinase family.</text>
</comment>
<keyword evidence="1" id="KW-0547">Nucleotide-binding</keyword>
<dbReference type="InterPro" id="IPR005338">
    <property type="entry name" value="Anhydro_N_Ac-Mur_kinase"/>
</dbReference>
<dbReference type="GO" id="GO:0005524">
    <property type="term" value="F:ATP binding"/>
    <property type="evidence" value="ECO:0007669"/>
    <property type="project" value="UniProtKB-UniRule"/>
</dbReference>
<accession>A0A063XYX5</accession>
<protein>
    <recommendedName>
        <fullName evidence="1">Anhydro-N-acetylmuramic acid kinase</fullName>
        <ecNumber evidence="1">2.7.1.170</ecNumber>
    </recommendedName>
    <alternativeName>
        <fullName evidence="1">AnhMurNAc kinase</fullName>
    </alternativeName>
</protein>
<dbReference type="InterPro" id="IPR043129">
    <property type="entry name" value="ATPase_NBD"/>
</dbReference>
<dbReference type="GO" id="GO:0016773">
    <property type="term" value="F:phosphotransferase activity, alcohol group as acceptor"/>
    <property type="evidence" value="ECO:0007669"/>
    <property type="project" value="UniProtKB-UniRule"/>
</dbReference>
<dbReference type="RefSeq" id="WP_036549398.1">
    <property type="nucleotide sequence ID" value="NZ_JMSZ01000040.1"/>
</dbReference>
<dbReference type="CDD" id="cd24050">
    <property type="entry name" value="ASKHA_NBD_ANMK"/>
    <property type="match status" value="1"/>
</dbReference>
<feature type="binding site" evidence="1">
    <location>
        <begin position="13"/>
        <end position="20"/>
    </location>
    <ligand>
        <name>ATP</name>
        <dbReference type="ChEBI" id="CHEBI:30616"/>
    </ligand>
</feature>
<reference evidence="2 3" key="1">
    <citation type="journal article" date="2005" name="Int. J. Syst. Evol. Microbiol.">
        <title>Nitrincola lacisaponensis gen. nov., sp. nov., a novel alkaliphilic bacterium isolated from an alkaline, saline lake.</title>
        <authorList>
            <person name="Dimitriu P.A."/>
            <person name="Shukla S.K."/>
            <person name="Conradt J."/>
            <person name="Marquez M.C."/>
            <person name="Ventosa A."/>
            <person name="Maglia A."/>
            <person name="Peyton B.M."/>
            <person name="Pinkart H.C."/>
            <person name="Mormile M.R."/>
        </authorList>
    </citation>
    <scope>NUCLEOTIDE SEQUENCE [LARGE SCALE GENOMIC DNA]</scope>
    <source>
        <strain evidence="2 3">4CA</strain>
    </source>
</reference>
<dbReference type="GO" id="GO:0097175">
    <property type="term" value="P:1,6-anhydro-N-acetyl-beta-muramic acid catabolic process"/>
    <property type="evidence" value="ECO:0007669"/>
    <property type="project" value="UniProtKB-UniRule"/>
</dbReference>
<gene>
    <name evidence="1" type="primary">anmK</name>
    <name evidence="2" type="ORF">ADINL_2789</name>
</gene>
<evidence type="ECO:0000313" key="3">
    <source>
        <dbReference type="Proteomes" id="UP000027318"/>
    </source>
</evidence>
<dbReference type="UniPathway" id="UPA00343"/>
<keyword evidence="1 2" id="KW-0808">Transferase</keyword>
<evidence type="ECO:0000313" key="2">
    <source>
        <dbReference type="EMBL" id="KDE38694.1"/>
    </source>
</evidence>
<dbReference type="UniPathway" id="UPA00544"/>
<comment type="catalytic activity">
    <reaction evidence="1">
        <text>1,6-anhydro-N-acetyl-beta-muramate + ATP + H2O = N-acetyl-D-muramate 6-phosphate + ADP + H(+)</text>
        <dbReference type="Rhea" id="RHEA:24952"/>
        <dbReference type="ChEBI" id="CHEBI:15377"/>
        <dbReference type="ChEBI" id="CHEBI:15378"/>
        <dbReference type="ChEBI" id="CHEBI:30616"/>
        <dbReference type="ChEBI" id="CHEBI:58690"/>
        <dbReference type="ChEBI" id="CHEBI:58722"/>
        <dbReference type="ChEBI" id="CHEBI:456216"/>
        <dbReference type="EC" id="2.7.1.170"/>
    </reaction>
</comment>
<dbReference type="AlphaFoldDB" id="A0A063XYX5"/>
<dbReference type="OrthoDB" id="9763949at2"/>
<dbReference type="EMBL" id="JMSZ01000040">
    <property type="protein sequence ID" value="KDE38694.1"/>
    <property type="molecule type" value="Genomic_DNA"/>
</dbReference>
<dbReference type="Pfam" id="PF03702">
    <property type="entry name" value="AnmK"/>
    <property type="match status" value="1"/>
</dbReference>
<dbReference type="STRING" id="267850.ADINL_2789"/>
<name>A0A063XYX5_9GAMM</name>
<comment type="function">
    <text evidence="1">Catalyzes the specific phosphorylation of 1,6-anhydro-N-acetylmuramic acid (anhMurNAc) with the simultaneous cleavage of the 1,6-anhydro ring, generating MurNAc-6-P. Is required for the utilization of anhMurNAc either imported from the medium or derived from its own cell wall murein, and thus plays a role in cell wall recycling.</text>
</comment>
<dbReference type="GO" id="GO:0006040">
    <property type="term" value="P:amino sugar metabolic process"/>
    <property type="evidence" value="ECO:0007669"/>
    <property type="project" value="InterPro"/>
</dbReference>
<keyword evidence="1 2" id="KW-0418">Kinase</keyword>
<sequence>MPPADYFIGLMSGTSLDSIDAVLVSFEQGSLTLHDSQSTPLPASLRQQILALNTSGTDEIEQLAELDPELGRLFADACLALLHRHQLKPAQIRAIGSHGQTLRHRPTKGYSLQVGDPNVIAEQTGITTVADFRRRDLAAGGQGAPLVPAFHHQCFHSPNHNRVLINIGGMANITLLPADPEKPVIGYDTGPGNVLIDTWIQQQRDLPYDKDGAWAASGKVIDSLLNRWLSDPFFSAPYPKSTGRELFNERWLQRHIQPQMQAEDIQATLTELTARSIAIAIQQHDLISPEVYLCGGGSHNNSLKQRLEQHLGFGTQSTAVLGLHPDWVEACAFAWLAYRTINHQSGNLAAVTGARGERILGGIYLA</sequence>
<dbReference type="NCBIfam" id="NF007148">
    <property type="entry name" value="PRK09585.3-2"/>
    <property type="match status" value="1"/>
</dbReference>
<dbReference type="GO" id="GO:0009254">
    <property type="term" value="P:peptidoglycan turnover"/>
    <property type="evidence" value="ECO:0007669"/>
    <property type="project" value="UniProtKB-UniRule"/>
</dbReference>
<keyword evidence="1" id="KW-0067">ATP-binding</keyword>
<dbReference type="Proteomes" id="UP000027318">
    <property type="component" value="Unassembled WGS sequence"/>
</dbReference>
<keyword evidence="3" id="KW-1185">Reference proteome</keyword>
<comment type="caution">
    <text evidence="2">The sequence shown here is derived from an EMBL/GenBank/DDBJ whole genome shotgun (WGS) entry which is preliminary data.</text>
</comment>
<comment type="pathway">
    <text evidence="1">Amino-sugar metabolism; 1,6-anhydro-N-acetylmuramate degradation.</text>
</comment>
<dbReference type="SUPFAM" id="SSF53067">
    <property type="entry name" value="Actin-like ATPase domain"/>
    <property type="match status" value="1"/>
</dbReference>
<dbReference type="NCBIfam" id="NF007139">
    <property type="entry name" value="PRK09585.1-3"/>
    <property type="match status" value="1"/>
</dbReference>
<dbReference type="GO" id="GO:0016301">
    <property type="term" value="F:kinase activity"/>
    <property type="evidence" value="ECO:0007669"/>
    <property type="project" value="UniProtKB-KW"/>
</dbReference>
<organism evidence="2 3">
    <name type="scientific">Nitrincola lacisaponensis</name>
    <dbReference type="NCBI Taxonomy" id="267850"/>
    <lineage>
        <taxon>Bacteria</taxon>
        <taxon>Pseudomonadati</taxon>
        <taxon>Pseudomonadota</taxon>
        <taxon>Gammaproteobacteria</taxon>
        <taxon>Oceanospirillales</taxon>
        <taxon>Oceanospirillaceae</taxon>
        <taxon>Nitrincola</taxon>
    </lineage>
</organism>
<dbReference type="PATRIC" id="fig|267850.7.peg.2742"/>
<keyword evidence="1" id="KW-0119">Carbohydrate metabolism</keyword>
<dbReference type="PANTHER" id="PTHR30605:SF0">
    <property type="entry name" value="ANHYDRO-N-ACETYLMURAMIC ACID KINASE"/>
    <property type="match status" value="1"/>
</dbReference>
<dbReference type="EC" id="2.7.1.170" evidence="1"/>
<dbReference type="Gene3D" id="3.30.420.40">
    <property type="match status" value="2"/>
</dbReference>
<dbReference type="PANTHER" id="PTHR30605">
    <property type="entry name" value="ANHYDRO-N-ACETYLMURAMIC ACID KINASE"/>
    <property type="match status" value="1"/>
</dbReference>
<evidence type="ECO:0000256" key="1">
    <source>
        <dbReference type="HAMAP-Rule" id="MF_01270"/>
    </source>
</evidence>
<dbReference type="HAMAP" id="MF_01270">
    <property type="entry name" value="AnhMurNAc_kinase"/>
    <property type="match status" value="1"/>
</dbReference>
<comment type="pathway">
    <text evidence="1">Cell wall biogenesis; peptidoglycan recycling.</text>
</comment>
<proteinExistence type="inferred from homology"/>